<protein>
    <submittedName>
        <fullName evidence="1">Uncharacterized protein</fullName>
    </submittedName>
</protein>
<evidence type="ECO:0000313" key="2">
    <source>
        <dbReference type="Proteomes" id="UP000410492"/>
    </source>
</evidence>
<dbReference type="AlphaFoldDB" id="A0A653CGZ2"/>
<keyword evidence="2" id="KW-1185">Reference proteome</keyword>
<organism evidence="1 2">
    <name type="scientific">Callosobruchus maculatus</name>
    <name type="common">Southern cowpea weevil</name>
    <name type="synonym">Pulse bruchid</name>
    <dbReference type="NCBI Taxonomy" id="64391"/>
    <lineage>
        <taxon>Eukaryota</taxon>
        <taxon>Metazoa</taxon>
        <taxon>Ecdysozoa</taxon>
        <taxon>Arthropoda</taxon>
        <taxon>Hexapoda</taxon>
        <taxon>Insecta</taxon>
        <taxon>Pterygota</taxon>
        <taxon>Neoptera</taxon>
        <taxon>Endopterygota</taxon>
        <taxon>Coleoptera</taxon>
        <taxon>Polyphaga</taxon>
        <taxon>Cucujiformia</taxon>
        <taxon>Chrysomeloidea</taxon>
        <taxon>Chrysomelidae</taxon>
        <taxon>Bruchinae</taxon>
        <taxon>Bruchini</taxon>
        <taxon>Callosobruchus</taxon>
    </lineage>
</organism>
<reference evidence="1 2" key="1">
    <citation type="submission" date="2019-01" db="EMBL/GenBank/DDBJ databases">
        <authorList>
            <person name="Sayadi A."/>
        </authorList>
    </citation>
    <scope>NUCLEOTIDE SEQUENCE [LARGE SCALE GENOMIC DNA]</scope>
</reference>
<sequence length="91" mass="10650">MPQVQLCFVIPSTLQSRNLYVLCSQFARRKVVDCRAPLNNCINCLPKNYCIKYLNKKWRTKITKGGQITRKREINSKMCMAVNFFNFALNL</sequence>
<accession>A0A653CGZ2</accession>
<name>A0A653CGZ2_CALMS</name>
<dbReference type="EMBL" id="CAACVG010007769">
    <property type="protein sequence ID" value="VEN46966.1"/>
    <property type="molecule type" value="Genomic_DNA"/>
</dbReference>
<gene>
    <name evidence="1" type="ORF">CALMAC_LOCUS8886</name>
</gene>
<proteinExistence type="predicted"/>
<evidence type="ECO:0000313" key="1">
    <source>
        <dbReference type="EMBL" id="VEN46966.1"/>
    </source>
</evidence>
<dbReference type="Proteomes" id="UP000410492">
    <property type="component" value="Unassembled WGS sequence"/>
</dbReference>